<sequence>MIRAKVSEISSSNYVSHVRFRLDEISFSMLSLENLSLNVGDEVILGFKSSDVSIATSKLADFSVQNALECKIKALKMGKILTTILLDFRGFEFESLISTSSAKALNLAPNQQVFAYIKSTSIFISEIL</sequence>
<protein>
    <submittedName>
        <fullName evidence="5">TOBE domain-containing protein</fullName>
    </submittedName>
</protein>
<proteinExistence type="predicted"/>
<dbReference type="InterPro" id="IPR008995">
    <property type="entry name" value="Mo/tungstate-bd_C_term_dom"/>
</dbReference>
<evidence type="ECO:0000313" key="4">
    <source>
        <dbReference type="EMBL" id="MDL0087818.1"/>
    </source>
</evidence>
<dbReference type="InterPro" id="IPR004606">
    <property type="entry name" value="Mop_domain"/>
</dbReference>
<evidence type="ECO:0000313" key="6">
    <source>
        <dbReference type="Proteomes" id="UP001173801"/>
    </source>
</evidence>
<organism evidence="5 6">
    <name type="scientific">Campylobacter gastrosuis</name>
    <dbReference type="NCBI Taxonomy" id="2974576"/>
    <lineage>
        <taxon>Bacteria</taxon>
        <taxon>Pseudomonadati</taxon>
        <taxon>Campylobacterota</taxon>
        <taxon>Epsilonproteobacteria</taxon>
        <taxon>Campylobacterales</taxon>
        <taxon>Campylobacteraceae</taxon>
        <taxon>Campylobacter</taxon>
    </lineage>
</organism>
<evidence type="ECO:0000256" key="1">
    <source>
        <dbReference type="ARBA" id="ARBA00022505"/>
    </source>
</evidence>
<reference evidence="5" key="1">
    <citation type="submission" date="2022-08" db="EMBL/GenBank/DDBJ databases">
        <authorList>
            <person name="Wang H."/>
        </authorList>
    </citation>
    <scope>NUCLEOTIDE SEQUENCE</scope>
    <source>
        <strain evidence="5">PS10</strain>
    </source>
</reference>
<evidence type="ECO:0000259" key="3">
    <source>
        <dbReference type="PROSITE" id="PS51866"/>
    </source>
</evidence>
<reference evidence="5" key="2">
    <citation type="journal article" date="2023" name="Microorganisms">
        <title>Isolation and Genomic Characteristics of Cat-Borne Campylobacter felis sp. nov. and Sheep-Borne Campylobacter ovis sp. nov.</title>
        <authorList>
            <person name="Wang H."/>
            <person name="Li Y."/>
            <person name="Gu Y."/>
            <person name="Zhou G."/>
            <person name="Chen X."/>
            <person name="Zhang X."/>
            <person name="Shao Z."/>
            <person name="Zhang J."/>
            <person name="Zhang M."/>
        </authorList>
    </citation>
    <scope>NUCLEOTIDE SEQUENCE</scope>
    <source>
        <strain evidence="5">PS10</strain>
    </source>
</reference>
<dbReference type="PROSITE" id="PS51866">
    <property type="entry name" value="MOP"/>
    <property type="match status" value="1"/>
</dbReference>
<dbReference type="Gene3D" id="2.40.50.100">
    <property type="match status" value="1"/>
</dbReference>
<keyword evidence="1 2" id="KW-0500">Molybdenum</keyword>
<dbReference type="Proteomes" id="UP001173801">
    <property type="component" value="Unassembled WGS sequence"/>
</dbReference>
<dbReference type="InterPro" id="IPR005116">
    <property type="entry name" value="Transp-assoc_OB_typ1"/>
</dbReference>
<gene>
    <name evidence="4" type="ORF">NYG85_00310</name>
    <name evidence="5" type="ORF">NYG85_01385</name>
</gene>
<evidence type="ECO:0000313" key="5">
    <source>
        <dbReference type="EMBL" id="MDL0088029.1"/>
    </source>
</evidence>
<dbReference type="EMBL" id="JANURM010000001">
    <property type="protein sequence ID" value="MDL0087818.1"/>
    <property type="molecule type" value="Genomic_DNA"/>
</dbReference>
<evidence type="ECO:0000256" key="2">
    <source>
        <dbReference type="PROSITE-ProRule" id="PRU01213"/>
    </source>
</evidence>
<keyword evidence="6" id="KW-1185">Reference proteome</keyword>
<dbReference type="SUPFAM" id="SSF50331">
    <property type="entry name" value="MOP-like"/>
    <property type="match status" value="1"/>
</dbReference>
<accession>A0ABT7HM76</accession>
<comment type="caution">
    <text evidence="5">The sequence shown here is derived from an EMBL/GenBank/DDBJ whole genome shotgun (WGS) entry which is preliminary data.</text>
</comment>
<feature type="domain" description="Mop" evidence="3">
    <location>
        <begin position="61"/>
        <end position="126"/>
    </location>
</feature>
<dbReference type="RefSeq" id="WP_284936552.1">
    <property type="nucleotide sequence ID" value="NZ_JANURM010000001.1"/>
</dbReference>
<dbReference type="Pfam" id="PF03459">
    <property type="entry name" value="TOBE"/>
    <property type="match status" value="1"/>
</dbReference>
<dbReference type="EMBL" id="JANURM010000001">
    <property type="protein sequence ID" value="MDL0088029.1"/>
    <property type="molecule type" value="Genomic_DNA"/>
</dbReference>
<name>A0ABT7HM76_9BACT</name>